<accession>A0A5A8E7F3</accession>
<proteinExistence type="predicted"/>
<feature type="region of interest" description="Disordered" evidence="1">
    <location>
        <begin position="1"/>
        <end position="22"/>
    </location>
</feature>
<evidence type="ECO:0000313" key="2">
    <source>
        <dbReference type="EMBL" id="KAA0173632.1"/>
    </source>
</evidence>
<feature type="compositionally biased region" description="Polar residues" evidence="1">
    <location>
        <begin position="1"/>
        <end position="13"/>
    </location>
</feature>
<sequence length="793" mass="82243">MSTRSGYSFSRSRSAPRGAMGRLASSRSVAAMSVAARPRDADALGRQVGSSDAVPLPRNTQSAVTAARHTRGLAAILARWPIMKQHAIRQVCVERLDLLGRIDAVKSRIADAVGQGLAAEWDEKPDMLVALEHRLQENHETLTRTVGSAEGARVIEDALEGEEYRTKFGLPVASEAAARDGGAADESLAAGGLVEDDDDTRARVWRRRLDTRKASRRELGSRSRPAHSTTTKRGDRAVWDNITMEQAEADSSHLSYYQRQTRKYGRQRRGSTAVAGAWEIVFASGVPPDSAASQAGGASVAGGGGGAGRGYFSASQSVADAPDVESFSGYRAEEASAAAAARVAELAERMQRPSLAPGAGAAQAGAPPAPSSPPKGRAVHGAAAHGAAARAPGAQGAARAPSDGGQPAPRSPDRSGEFESPSARAARAAREASDRAGQDGGEGTAIARAIAALEAAEQASPQGIRPPRAPRTSGGAAPGALPAAAVRPPPASSSASTSASALHQPASGPGSSTGSLEHTGVKLARRGSSRRSARGGAASQATSGRMDGDSVSGFTTGDLDAVMPVMRRTASAASVAAQTAENPAAAVLADLPLRAHRAARLLCSEMAELVARYETAYDRHVEALGREPEDGEALPDVLLGIDAAVADTRDALVRAVGQDRAQTLVEMVGDPDARIAMGLAEESEDFQETEEDARLWRRKLGRFKSRTFQAGVGAAAEEAAAATTGRAPPSGREPFGAASADPRQSAENVSYYRRQARKYGRGRRGSTAHEGAWDAIFADAAQEPAGMFSPLRK</sequence>
<feature type="compositionally biased region" description="Low complexity" evidence="1">
    <location>
        <begin position="445"/>
        <end position="459"/>
    </location>
</feature>
<feature type="region of interest" description="Disordered" evidence="1">
    <location>
        <begin position="719"/>
        <end position="766"/>
    </location>
</feature>
<dbReference type="EMBL" id="VLTO01000031">
    <property type="protein sequence ID" value="KAA0173632.1"/>
    <property type="molecule type" value="Genomic_DNA"/>
</dbReference>
<evidence type="ECO:0000313" key="3">
    <source>
        <dbReference type="Proteomes" id="UP000322899"/>
    </source>
</evidence>
<dbReference type="AlphaFoldDB" id="A0A5A8E7F3"/>
<reference evidence="2 3" key="1">
    <citation type="submission" date="2019-07" db="EMBL/GenBank/DDBJ databases">
        <title>Genomes of Cafeteria roenbergensis.</title>
        <authorList>
            <person name="Fischer M.G."/>
            <person name="Hackl T."/>
            <person name="Roman M."/>
        </authorList>
    </citation>
    <scope>NUCLEOTIDE SEQUENCE [LARGE SCALE GENOMIC DNA]</scope>
    <source>
        <strain evidence="2 3">E4-10P</strain>
    </source>
</reference>
<feature type="compositionally biased region" description="Low complexity" evidence="1">
    <location>
        <begin position="374"/>
        <end position="401"/>
    </location>
</feature>
<feature type="region of interest" description="Disordered" evidence="1">
    <location>
        <begin position="356"/>
        <end position="552"/>
    </location>
</feature>
<feature type="region of interest" description="Disordered" evidence="1">
    <location>
        <begin position="214"/>
        <end position="235"/>
    </location>
</feature>
<feature type="compositionally biased region" description="Basic and acidic residues" evidence="1">
    <location>
        <begin position="428"/>
        <end position="437"/>
    </location>
</feature>
<protein>
    <submittedName>
        <fullName evidence="2">Uncharacterized protein</fullName>
    </submittedName>
</protein>
<feature type="compositionally biased region" description="Low complexity" evidence="1">
    <location>
        <begin position="473"/>
        <end position="501"/>
    </location>
</feature>
<gene>
    <name evidence="2" type="ORF">FNF27_04966</name>
</gene>
<feature type="compositionally biased region" description="Low complexity" evidence="1">
    <location>
        <begin position="356"/>
        <end position="366"/>
    </location>
</feature>
<comment type="caution">
    <text evidence="2">The sequence shown here is derived from an EMBL/GenBank/DDBJ whole genome shotgun (WGS) entry which is preliminary data.</text>
</comment>
<dbReference type="Proteomes" id="UP000322899">
    <property type="component" value="Unassembled WGS sequence"/>
</dbReference>
<feature type="compositionally biased region" description="Basic residues" evidence="1">
    <location>
        <begin position="523"/>
        <end position="533"/>
    </location>
</feature>
<feature type="compositionally biased region" description="Low complexity" evidence="1">
    <location>
        <begin position="534"/>
        <end position="545"/>
    </location>
</feature>
<feature type="compositionally biased region" description="Basic residues" evidence="1">
    <location>
        <begin position="754"/>
        <end position="766"/>
    </location>
</feature>
<feature type="region of interest" description="Disordered" evidence="1">
    <location>
        <begin position="40"/>
        <end position="65"/>
    </location>
</feature>
<organism evidence="2 3">
    <name type="scientific">Cafeteria roenbergensis</name>
    <name type="common">Marine flagellate</name>
    <dbReference type="NCBI Taxonomy" id="33653"/>
    <lineage>
        <taxon>Eukaryota</taxon>
        <taxon>Sar</taxon>
        <taxon>Stramenopiles</taxon>
        <taxon>Bigyra</taxon>
        <taxon>Opalozoa</taxon>
        <taxon>Bicosoecida</taxon>
        <taxon>Cafeteriaceae</taxon>
        <taxon>Cafeteria</taxon>
    </lineage>
</organism>
<evidence type="ECO:0000256" key="1">
    <source>
        <dbReference type="SAM" id="MobiDB-lite"/>
    </source>
</evidence>
<name>A0A5A8E7F3_CAFRO</name>